<dbReference type="RefSeq" id="XP_025388087.1">
    <property type="nucleotide sequence ID" value="XM_025531231.1"/>
</dbReference>
<proteinExistence type="predicted"/>
<dbReference type="EMBL" id="MSFU01000012">
    <property type="protein sequence ID" value="PWY73283.1"/>
    <property type="molecule type" value="Genomic_DNA"/>
</dbReference>
<name>A0A317VFX4_ASPEC</name>
<dbReference type="VEuPathDB" id="FungiDB:BO83DRAFT_378361"/>
<organism evidence="2 3">
    <name type="scientific">Aspergillus eucalypticola (strain CBS 122712 / IBT 29274)</name>
    <dbReference type="NCBI Taxonomy" id="1448314"/>
    <lineage>
        <taxon>Eukaryota</taxon>
        <taxon>Fungi</taxon>
        <taxon>Dikarya</taxon>
        <taxon>Ascomycota</taxon>
        <taxon>Pezizomycotina</taxon>
        <taxon>Eurotiomycetes</taxon>
        <taxon>Eurotiomycetidae</taxon>
        <taxon>Eurotiales</taxon>
        <taxon>Aspergillaceae</taxon>
        <taxon>Aspergillus</taxon>
        <taxon>Aspergillus subgen. Circumdati</taxon>
    </lineage>
</organism>
<accession>A0A317VFX4</accession>
<dbReference type="AlphaFoldDB" id="A0A317VFX4"/>
<reference evidence="2" key="1">
    <citation type="submission" date="2016-12" db="EMBL/GenBank/DDBJ databases">
        <title>The genomes of Aspergillus section Nigri reveals drivers in fungal speciation.</title>
        <authorList>
            <consortium name="DOE Joint Genome Institute"/>
            <person name="Vesth T.C."/>
            <person name="Nybo J."/>
            <person name="Theobald S."/>
            <person name="Brandl J."/>
            <person name="Frisvad J.C."/>
            <person name="Nielsen K.F."/>
            <person name="Lyhne E.K."/>
            <person name="Kogle M.E."/>
            <person name="Kuo A."/>
            <person name="Riley R."/>
            <person name="Clum A."/>
            <person name="Nolan M."/>
            <person name="Lipzen A."/>
            <person name="Salamov A."/>
            <person name="Henrissat B."/>
            <person name="Wiebenga A."/>
            <person name="De vries R.P."/>
            <person name="Grigoriev I.V."/>
            <person name="Mortensen U.H."/>
            <person name="Andersen M.R."/>
            <person name="Baker S.E."/>
        </authorList>
    </citation>
    <scope>NUCLEOTIDE SEQUENCE</scope>
    <source>
        <strain evidence="2">CBS 122712</strain>
    </source>
</reference>
<protein>
    <submittedName>
        <fullName evidence="2">Uncharacterized protein</fullName>
    </submittedName>
</protein>
<evidence type="ECO:0000256" key="1">
    <source>
        <dbReference type="SAM" id="MobiDB-lite"/>
    </source>
</evidence>
<comment type="caution">
    <text evidence="2">The sequence shown here is derived from an EMBL/GenBank/DDBJ whole genome shotgun (WGS) entry which is preliminary data.</text>
</comment>
<keyword evidence="3" id="KW-1185">Reference proteome</keyword>
<dbReference type="Proteomes" id="UP000246171">
    <property type="component" value="Unassembled WGS sequence"/>
</dbReference>
<gene>
    <name evidence="2" type="ORF">BO83DRAFT_378361</name>
</gene>
<feature type="compositionally biased region" description="Polar residues" evidence="1">
    <location>
        <begin position="15"/>
        <end position="24"/>
    </location>
</feature>
<feature type="region of interest" description="Disordered" evidence="1">
    <location>
        <begin position="15"/>
        <end position="40"/>
    </location>
</feature>
<evidence type="ECO:0000313" key="2">
    <source>
        <dbReference type="EMBL" id="PWY73283.1"/>
    </source>
</evidence>
<sequence length="52" mass="5813">MMVARFGWHHDVSSYIQRHTQAQGKPNPPPSSLTSPSPSAWRSLGLQAARFH</sequence>
<dbReference type="GeneID" id="37053193"/>
<evidence type="ECO:0000313" key="3">
    <source>
        <dbReference type="Proteomes" id="UP000246171"/>
    </source>
</evidence>